<dbReference type="CDD" id="cd05833">
    <property type="entry name" value="Ribosomal_P2"/>
    <property type="match status" value="1"/>
</dbReference>
<dbReference type="GO" id="GO:0022625">
    <property type="term" value="C:cytosolic large ribosomal subunit"/>
    <property type="evidence" value="ECO:0007669"/>
    <property type="project" value="InterPro"/>
</dbReference>
<evidence type="ECO:0000256" key="3">
    <source>
        <dbReference type="ARBA" id="ARBA00023274"/>
    </source>
</evidence>
<dbReference type="EMBL" id="JAAAUY010000780">
    <property type="protein sequence ID" value="KAF9326462.1"/>
    <property type="molecule type" value="Genomic_DNA"/>
</dbReference>
<dbReference type="PANTHER" id="PTHR21141">
    <property type="entry name" value="60S ACIDIC RIBOSOMAL PROTEIN FAMILY MEMBER"/>
    <property type="match status" value="1"/>
</dbReference>
<comment type="similarity">
    <text evidence="1">Belongs to the eukaryotic ribosomal protein P1/P2 family.</text>
</comment>
<keyword evidence="2 4" id="KW-0689">Ribosomal protein</keyword>
<keyword evidence="5" id="KW-1185">Reference proteome</keyword>
<dbReference type="Pfam" id="PF00428">
    <property type="entry name" value="Ribosomal_60s"/>
    <property type="match status" value="1"/>
</dbReference>
<dbReference type="InterPro" id="IPR038716">
    <property type="entry name" value="P1/P2_N_sf"/>
</dbReference>
<dbReference type="Proteomes" id="UP000696485">
    <property type="component" value="Unassembled WGS sequence"/>
</dbReference>
<dbReference type="GO" id="GO:0003735">
    <property type="term" value="F:structural constituent of ribosome"/>
    <property type="evidence" value="ECO:0007669"/>
    <property type="project" value="InterPro"/>
</dbReference>
<evidence type="ECO:0000313" key="5">
    <source>
        <dbReference type="Proteomes" id="UP000696485"/>
    </source>
</evidence>
<accession>A0A9P5VIU1</accession>
<evidence type="ECO:0000256" key="1">
    <source>
        <dbReference type="ARBA" id="ARBA00005436"/>
    </source>
</evidence>
<comment type="caution">
    <text evidence="4">The sequence shown here is derived from an EMBL/GenBank/DDBJ whole genome shotgun (WGS) entry which is preliminary data.</text>
</comment>
<dbReference type="PANTHER" id="PTHR21141:SF5">
    <property type="entry name" value="LARGE RIBOSOMAL SUBUNIT PROTEIN P2"/>
    <property type="match status" value="1"/>
</dbReference>
<evidence type="ECO:0000256" key="2">
    <source>
        <dbReference type="ARBA" id="ARBA00022980"/>
    </source>
</evidence>
<reference evidence="4" key="1">
    <citation type="journal article" date="2020" name="Fungal Divers.">
        <title>Resolving the Mortierellaceae phylogeny through synthesis of multi-gene phylogenetics and phylogenomics.</title>
        <authorList>
            <person name="Vandepol N."/>
            <person name="Liber J."/>
            <person name="Desiro A."/>
            <person name="Na H."/>
            <person name="Kennedy M."/>
            <person name="Barry K."/>
            <person name="Grigoriev I.V."/>
            <person name="Miller A.N."/>
            <person name="O'Donnell K."/>
            <person name="Stajich J.E."/>
            <person name="Bonito G."/>
        </authorList>
    </citation>
    <scope>NUCLEOTIDE SEQUENCE</scope>
    <source>
        <strain evidence="4">NVP1</strain>
    </source>
</reference>
<evidence type="ECO:0000313" key="4">
    <source>
        <dbReference type="EMBL" id="KAF9326462.1"/>
    </source>
</evidence>
<gene>
    <name evidence="4" type="primary">RPP2B_3</name>
    <name evidence="4" type="ORF">BG006_010125</name>
</gene>
<dbReference type="AlphaFoldDB" id="A0A9P5VIU1"/>
<dbReference type="InterPro" id="IPR044076">
    <property type="entry name" value="Ribosomal_P2"/>
</dbReference>
<dbReference type="FunFam" id="1.10.10.1410:FF:000002">
    <property type="entry name" value="60S acidic ribosomal protein P2"/>
    <property type="match status" value="1"/>
</dbReference>
<proteinExistence type="inferred from homology"/>
<name>A0A9P5VIU1_9FUNG</name>
<protein>
    <submittedName>
        <fullName evidence="4">60S acidic ribosomal protein P2</fullName>
    </submittedName>
</protein>
<organism evidence="4 5">
    <name type="scientific">Podila minutissima</name>
    <dbReference type="NCBI Taxonomy" id="64525"/>
    <lineage>
        <taxon>Eukaryota</taxon>
        <taxon>Fungi</taxon>
        <taxon>Fungi incertae sedis</taxon>
        <taxon>Mucoromycota</taxon>
        <taxon>Mortierellomycotina</taxon>
        <taxon>Mortierellomycetes</taxon>
        <taxon>Mortierellales</taxon>
        <taxon>Mortierellaceae</taxon>
        <taxon>Podila</taxon>
    </lineage>
</organism>
<dbReference type="Gene3D" id="1.10.10.1410">
    <property type="match status" value="1"/>
</dbReference>
<keyword evidence="3" id="KW-0687">Ribonucleoprotein</keyword>
<dbReference type="GO" id="GO:0002182">
    <property type="term" value="P:cytoplasmic translational elongation"/>
    <property type="evidence" value="ECO:0007669"/>
    <property type="project" value="InterPro"/>
</dbReference>
<sequence>MKYIAAYHLLTIGGNAAPTAVDIIALLATVSIAAESERVGAAVAQLAGKDVDELISEGASKLAPIPSDDAVDSVVTPAVTPADEKEEVKEGDDYDKIDDYALEFGLFD</sequence>